<accession>A0A1F7YHK1</accession>
<dbReference type="Pfam" id="PF00121">
    <property type="entry name" value="TIM"/>
    <property type="match status" value="1"/>
</dbReference>
<organism evidence="2 3">
    <name type="scientific">Candidatus Woesebacteria bacterium RIFCSPHIGHO2_01_FULL_40_22</name>
    <dbReference type="NCBI Taxonomy" id="1802499"/>
    <lineage>
        <taxon>Bacteria</taxon>
        <taxon>Candidatus Woeseibacteriota</taxon>
    </lineage>
</organism>
<evidence type="ECO:0000256" key="1">
    <source>
        <dbReference type="ARBA" id="ARBA00023235"/>
    </source>
</evidence>
<name>A0A1F7YHK1_9BACT</name>
<evidence type="ECO:0000313" key="2">
    <source>
        <dbReference type="EMBL" id="OGM26816.1"/>
    </source>
</evidence>
<dbReference type="InterPro" id="IPR035990">
    <property type="entry name" value="TIM_sf"/>
</dbReference>
<gene>
    <name evidence="2" type="ORF">A2628_04660</name>
</gene>
<dbReference type="EMBL" id="MGGL01000009">
    <property type="protein sequence ID" value="OGM26816.1"/>
    <property type="molecule type" value="Genomic_DNA"/>
</dbReference>
<dbReference type="AlphaFoldDB" id="A0A1F7YHK1"/>
<dbReference type="Gene3D" id="3.20.20.70">
    <property type="entry name" value="Aldolase class I"/>
    <property type="match status" value="1"/>
</dbReference>
<dbReference type="NCBIfam" id="NF003302">
    <property type="entry name" value="PRK04302.1"/>
    <property type="match status" value="1"/>
</dbReference>
<proteinExistence type="predicted"/>
<dbReference type="Proteomes" id="UP000179221">
    <property type="component" value="Unassembled WGS sequence"/>
</dbReference>
<evidence type="ECO:0000313" key="3">
    <source>
        <dbReference type="Proteomes" id="UP000179221"/>
    </source>
</evidence>
<comment type="caution">
    <text evidence="2">The sequence shown here is derived from an EMBL/GenBank/DDBJ whole genome shotgun (WGS) entry which is preliminary data.</text>
</comment>
<dbReference type="InterPro" id="IPR013785">
    <property type="entry name" value="Aldolase_TIM"/>
</dbReference>
<sequence length="217" mass="23261">MLLVNHKTYKASSGGEAVKLAGYLLEAGGKYNIRTVACPQFADLKEVAKILPEGAWAQHVDFVERGRATGWTPPEIVKDAGAVGVILNHSEHKLSYEDLGKTVEKVRNLGLEVLIFADSLEESIEVAKFKPNWIGYEPPELVASKDTSVAKAKPEIIEKVVNAIPNTPILVGAGIKDVEDVRVSLKLGAKGIGVASAVVLALDPNEVIENLASGFRL</sequence>
<dbReference type="InterPro" id="IPR000652">
    <property type="entry name" value="Triosephosphate_isomerase"/>
</dbReference>
<reference evidence="2 3" key="1">
    <citation type="journal article" date="2016" name="Nat. Commun.">
        <title>Thousands of microbial genomes shed light on interconnected biogeochemical processes in an aquifer system.</title>
        <authorList>
            <person name="Anantharaman K."/>
            <person name="Brown C.T."/>
            <person name="Hug L.A."/>
            <person name="Sharon I."/>
            <person name="Castelle C.J."/>
            <person name="Probst A.J."/>
            <person name="Thomas B.C."/>
            <person name="Singh A."/>
            <person name="Wilkins M.J."/>
            <person name="Karaoz U."/>
            <person name="Brodie E.L."/>
            <person name="Williams K.H."/>
            <person name="Hubbard S.S."/>
            <person name="Banfield J.F."/>
        </authorList>
    </citation>
    <scope>NUCLEOTIDE SEQUENCE [LARGE SCALE GENOMIC DNA]</scope>
</reference>
<evidence type="ECO:0008006" key="4">
    <source>
        <dbReference type="Google" id="ProtNLM"/>
    </source>
</evidence>
<dbReference type="SUPFAM" id="SSF51351">
    <property type="entry name" value="Triosephosphate isomerase (TIM)"/>
    <property type="match status" value="1"/>
</dbReference>
<dbReference type="PROSITE" id="PS51440">
    <property type="entry name" value="TIM_2"/>
    <property type="match status" value="1"/>
</dbReference>
<dbReference type="GO" id="GO:0004807">
    <property type="term" value="F:triose-phosphate isomerase activity"/>
    <property type="evidence" value="ECO:0007669"/>
    <property type="project" value="InterPro"/>
</dbReference>
<protein>
    <recommendedName>
        <fullName evidence="4">Triose-phosphate isomerase</fullName>
    </recommendedName>
</protein>
<keyword evidence="1" id="KW-0413">Isomerase</keyword>